<proteinExistence type="predicted"/>
<sequence>MACLRHTWNIILYNGQALYQVTLSSVRRFKLRGPFRAQADVENECTNIYQDDKNRNNLSLPNGQPLMASSELNVKKLLGYLMSSFSSIRVVFALQVETTMNALILPQLKSLSRLLYMAIYLKWHIENGVRTSSYNDRWIISNFEPRAKDEVVPRIGFETGIIISLVSDILYIRMHQPTAAMVIRTHECVRMGSTKLCVI</sequence>
<evidence type="ECO:0000313" key="1">
    <source>
        <dbReference type="EMBL" id="ORE13703.1"/>
    </source>
</evidence>
<organism evidence="1 2">
    <name type="scientific">Rhizopus microsporus</name>
    <dbReference type="NCBI Taxonomy" id="58291"/>
    <lineage>
        <taxon>Eukaryota</taxon>
        <taxon>Fungi</taxon>
        <taxon>Fungi incertae sedis</taxon>
        <taxon>Mucoromycota</taxon>
        <taxon>Mucoromycotina</taxon>
        <taxon>Mucoromycetes</taxon>
        <taxon>Mucorales</taxon>
        <taxon>Mucorineae</taxon>
        <taxon>Rhizopodaceae</taxon>
        <taxon>Rhizopus</taxon>
    </lineage>
</organism>
<dbReference type="AlphaFoldDB" id="A0A1X0RNQ8"/>
<accession>A0A1X0RNQ8</accession>
<evidence type="ECO:0000313" key="2">
    <source>
        <dbReference type="Proteomes" id="UP000242381"/>
    </source>
</evidence>
<reference evidence="1 2" key="1">
    <citation type="journal article" date="2016" name="Proc. Natl. Acad. Sci. U.S.A.">
        <title>Lipid metabolic changes in an early divergent fungus govern the establishment of a mutualistic symbiosis with endobacteria.</title>
        <authorList>
            <person name="Lastovetsky O.A."/>
            <person name="Gaspar M.L."/>
            <person name="Mondo S.J."/>
            <person name="LaButti K.M."/>
            <person name="Sandor L."/>
            <person name="Grigoriev I.V."/>
            <person name="Henry S.A."/>
            <person name="Pawlowska T.E."/>
        </authorList>
    </citation>
    <scope>NUCLEOTIDE SEQUENCE [LARGE SCALE GENOMIC DNA]</scope>
    <source>
        <strain evidence="1 2">ATCC 11559</strain>
    </source>
</reference>
<gene>
    <name evidence="1" type="ORF">BCV71DRAFT_277491</name>
</gene>
<dbReference type="EMBL" id="KV921516">
    <property type="protein sequence ID" value="ORE13703.1"/>
    <property type="molecule type" value="Genomic_DNA"/>
</dbReference>
<protein>
    <submittedName>
        <fullName evidence="1">Uncharacterized protein</fullName>
    </submittedName>
</protein>
<dbReference type="Proteomes" id="UP000242381">
    <property type="component" value="Unassembled WGS sequence"/>
</dbReference>
<name>A0A1X0RNQ8_RHIZD</name>